<evidence type="ECO:0000313" key="2">
    <source>
        <dbReference type="EMBL" id="MCS7478554.1"/>
    </source>
</evidence>
<organism evidence="2 3">
    <name type="scientific">Umezawaea endophytica</name>
    <dbReference type="NCBI Taxonomy" id="1654476"/>
    <lineage>
        <taxon>Bacteria</taxon>
        <taxon>Bacillati</taxon>
        <taxon>Actinomycetota</taxon>
        <taxon>Actinomycetes</taxon>
        <taxon>Pseudonocardiales</taxon>
        <taxon>Pseudonocardiaceae</taxon>
        <taxon>Umezawaea</taxon>
    </lineage>
</organism>
<dbReference type="NCBIfam" id="NF004846">
    <property type="entry name" value="PRK06197.1"/>
    <property type="match status" value="1"/>
</dbReference>
<comment type="caution">
    <text evidence="2">The sequence shown here is derived from an EMBL/GenBank/DDBJ whole genome shotgun (WGS) entry which is preliminary data.</text>
</comment>
<accession>A0A9X2VLY6</accession>
<sequence length="303" mass="31956">MTTPAWTTADMPDQTGRTVVVTGGNSGLGFETCKAFAERGATVVMASRDEERGRAAAGRLSGRVDVLRLDLADLDSVRAFAAEMAGRGSPVDVLVNNAGIGMAAHSLTAQGVESQFAVNHLGHFALTGLLLPLLRRGTGARVVTVSSNAYRHGSIDFDNLSGERSYSAPKFYEQSKVANVVFGIDLDRRLRAAGVPVASLVAHPGFAETNLPNSSGGGFVAFVLKLGNSWIAQPAEHGAWSQLHAATAPGAEGGQFYGPGPRTWMRGHPVLLHPGPALTDPETARRLWDVSTELSGVVYPFRP</sequence>
<dbReference type="SUPFAM" id="SSF51735">
    <property type="entry name" value="NAD(P)-binding Rossmann-fold domains"/>
    <property type="match status" value="1"/>
</dbReference>
<evidence type="ECO:0000256" key="1">
    <source>
        <dbReference type="ARBA" id="ARBA00023002"/>
    </source>
</evidence>
<dbReference type="Gene3D" id="3.40.50.720">
    <property type="entry name" value="NAD(P)-binding Rossmann-like Domain"/>
    <property type="match status" value="1"/>
</dbReference>
<gene>
    <name evidence="2" type="ORF">NZH93_16965</name>
</gene>
<dbReference type="CDD" id="cd05327">
    <property type="entry name" value="retinol-DH_like_SDR_c_like"/>
    <property type="match status" value="1"/>
</dbReference>
<dbReference type="RefSeq" id="WP_259624060.1">
    <property type="nucleotide sequence ID" value="NZ_JANYMP010000007.1"/>
</dbReference>
<dbReference type="Proteomes" id="UP001141259">
    <property type="component" value="Unassembled WGS sequence"/>
</dbReference>
<reference evidence="2" key="1">
    <citation type="submission" date="2022-08" db="EMBL/GenBank/DDBJ databases">
        <authorList>
            <person name="Tistechok S."/>
            <person name="Samborskyy M."/>
            <person name="Roman I."/>
        </authorList>
    </citation>
    <scope>NUCLEOTIDE SEQUENCE</scope>
    <source>
        <strain evidence="2">DSM 103496</strain>
    </source>
</reference>
<dbReference type="EMBL" id="JANYMP010000007">
    <property type="protein sequence ID" value="MCS7478554.1"/>
    <property type="molecule type" value="Genomic_DNA"/>
</dbReference>
<proteinExistence type="predicted"/>
<keyword evidence="3" id="KW-1185">Reference proteome</keyword>
<evidence type="ECO:0000313" key="3">
    <source>
        <dbReference type="Proteomes" id="UP001141259"/>
    </source>
</evidence>
<dbReference type="AlphaFoldDB" id="A0A9X2VLY6"/>
<protein>
    <submittedName>
        <fullName evidence="2">Oxidoreductase</fullName>
    </submittedName>
</protein>
<name>A0A9X2VLY6_9PSEU</name>
<dbReference type="Pfam" id="PF00106">
    <property type="entry name" value="adh_short"/>
    <property type="match status" value="1"/>
</dbReference>
<dbReference type="PANTHER" id="PTHR43157:SF31">
    <property type="entry name" value="PHOSPHATIDYLINOSITOL-GLYCAN BIOSYNTHESIS CLASS F PROTEIN"/>
    <property type="match status" value="1"/>
</dbReference>
<keyword evidence="1" id="KW-0560">Oxidoreductase</keyword>
<dbReference type="PANTHER" id="PTHR43157">
    <property type="entry name" value="PHOSPHATIDYLINOSITOL-GLYCAN BIOSYNTHESIS CLASS F PROTEIN-RELATED"/>
    <property type="match status" value="1"/>
</dbReference>
<dbReference type="InterPro" id="IPR036291">
    <property type="entry name" value="NAD(P)-bd_dom_sf"/>
</dbReference>
<dbReference type="GO" id="GO:0016491">
    <property type="term" value="F:oxidoreductase activity"/>
    <property type="evidence" value="ECO:0007669"/>
    <property type="project" value="UniProtKB-KW"/>
</dbReference>
<dbReference type="PRINTS" id="PR00081">
    <property type="entry name" value="GDHRDH"/>
</dbReference>
<dbReference type="InterPro" id="IPR002347">
    <property type="entry name" value="SDR_fam"/>
</dbReference>